<sequence>MTTLRGKSAVDRAGLWSGLALGLGQFALMGTSLILSLSLAYAGGLAAVGAIASAVLVFQLTCGVLQRTLAEATLFAQSHADATADLLTCRRAVGTALLGGGAGAVVALLAGLAIPGARLGLVLAYVVGIPFAIALDIGRSAGVAAGAARGAFVETAAWLAVQVGAVLTCAAFRSPMGVCLSWTVTNVLFVALAATAPHRRPSVSGLLGWTRARAGSMGPASVDALLNGLAPLLAIQAAALVTTAATLGEIRVFQQVFAPLVFVSITLRRMLVYRRSPDTPVRPGQDLRDGLVATALMAAGAVVIGLAVLAGHALVPALGFIPVGLVLVAAGLEKAALGLSFGCSLGMFVRGRWRALLRTRYVMIVATLIAVPPLTAWWGASGFLVGSAAGMVVYSVMLVAQAVPPSDEAARVPS</sequence>
<keyword evidence="1" id="KW-0812">Transmembrane</keyword>
<feature type="transmembrane region" description="Helical" evidence="1">
    <location>
        <begin position="220"/>
        <end position="240"/>
    </location>
</feature>
<comment type="caution">
    <text evidence="2">The sequence shown here is derived from an EMBL/GenBank/DDBJ whole genome shotgun (WGS) entry which is preliminary data.</text>
</comment>
<feature type="transmembrane region" description="Helical" evidence="1">
    <location>
        <begin position="252"/>
        <end position="271"/>
    </location>
</feature>
<feature type="transmembrane region" description="Helical" evidence="1">
    <location>
        <begin position="41"/>
        <end position="65"/>
    </location>
</feature>
<dbReference type="EMBL" id="JBHSBN010000002">
    <property type="protein sequence ID" value="MFC4105278.1"/>
    <property type="molecule type" value="Genomic_DNA"/>
</dbReference>
<keyword evidence="1" id="KW-1133">Transmembrane helix</keyword>
<feature type="transmembrane region" description="Helical" evidence="1">
    <location>
        <begin position="150"/>
        <end position="174"/>
    </location>
</feature>
<evidence type="ECO:0008006" key="4">
    <source>
        <dbReference type="Google" id="ProtNLM"/>
    </source>
</evidence>
<keyword evidence="1" id="KW-0472">Membrane</keyword>
<keyword evidence="3" id="KW-1185">Reference proteome</keyword>
<gene>
    <name evidence="2" type="ORF">ACFOX0_04900</name>
</gene>
<reference evidence="3" key="1">
    <citation type="journal article" date="2019" name="Int. J. Syst. Evol. Microbiol.">
        <title>The Global Catalogue of Microorganisms (GCM) 10K type strain sequencing project: providing services to taxonomists for standard genome sequencing and annotation.</title>
        <authorList>
            <consortium name="The Broad Institute Genomics Platform"/>
            <consortium name="The Broad Institute Genome Sequencing Center for Infectious Disease"/>
            <person name="Wu L."/>
            <person name="Ma J."/>
        </authorList>
    </citation>
    <scope>NUCLEOTIDE SEQUENCE [LARGE SCALE GENOMIC DNA]</scope>
    <source>
        <strain evidence="3">2902at01</strain>
    </source>
</reference>
<dbReference type="Proteomes" id="UP001595868">
    <property type="component" value="Unassembled WGS sequence"/>
</dbReference>
<feature type="transmembrane region" description="Helical" evidence="1">
    <location>
        <begin position="291"/>
        <end position="314"/>
    </location>
</feature>
<name>A0ABV8KGP4_9ACTN</name>
<evidence type="ECO:0000313" key="2">
    <source>
        <dbReference type="EMBL" id="MFC4105278.1"/>
    </source>
</evidence>
<feature type="transmembrane region" description="Helical" evidence="1">
    <location>
        <begin position="12"/>
        <end position="35"/>
    </location>
</feature>
<evidence type="ECO:0000256" key="1">
    <source>
        <dbReference type="SAM" id="Phobius"/>
    </source>
</evidence>
<organism evidence="2 3">
    <name type="scientific">Micromonospora zhanjiangensis</name>
    <dbReference type="NCBI Taxonomy" id="1522057"/>
    <lineage>
        <taxon>Bacteria</taxon>
        <taxon>Bacillati</taxon>
        <taxon>Actinomycetota</taxon>
        <taxon>Actinomycetes</taxon>
        <taxon>Micromonosporales</taxon>
        <taxon>Micromonosporaceae</taxon>
        <taxon>Micromonospora</taxon>
    </lineage>
</organism>
<accession>A0ABV8KGP4</accession>
<proteinExistence type="predicted"/>
<evidence type="ECO:0000313" key="3">
    <source>
        <dbReference type="Proteomes" id="UP001595868"/>
    </source>
</evidence>
<protein>
    <recommendedName>
        <fullName evidence="4">Membrane protein involved in the export of O-antigen and teichoic acid</fullName>
    </recommendedName>
</protein>
<feature type="transmembrane region" description="Helical" evidence="1">
    <location>
        <begin position="92"/>
        <end position="114"/>
    </location>
</feature>
<feature type="transmembrane region" description="Helical" evidence="1">
    <location>
        <begin position="180"/>
        <end position="199"/>
    </location>
</feature>
<feature type="transmembrane region" description="Helical" evidence="1">
    <location>
        <begin position="120"/>
        <end position="138"/>
    </location>
</feature>
<feature type="transmembrane region" description="Helical" evidence="1">
    <location>
        <begin position="320"/>
        <end position="349"/>
    </location>
</feature>
<feature type="transmembrane region" description="Helical" evidence="1">
    <location>
        <begin position="361"/>
        <end position="378"/>
    </location>
</feature>
<dbReference type="RefSeq" id="WP_377542292.1">
    <property type="nucleotide sequence ID" value="NZ_JBHSBN010000002.1"/>
</dbReference>